<dbReference type="PRINTS" id="PR01130">
    <property type="entry name" value="DERENTRNSPRT"/>
</dbReference>
<dbReference type="Proteomes" id="UP000092444">
    <property type="component" value="Unassembled WGS sequence"/>
</dbReference>
<sequence length="269" mass="30546">MKIILMFKVFLIAAFINAMKGMVFRHEQRTWTMEPIGVEWEITDEELVKVDMKVQRINRTSFAFDGTIEIFYEFDESTMLSHIERYLWSASIRTTALVEVNTDGWQERFFALTLFIVIILNVWSATMFGGVFGVAGLFPSEYMTTMVSGQVIGGILTALTFIIVLALGAGDPTITAFTFFIVGSVLILLNIVCYAIMENKPFFQYYLDVEENIRAPYMVNGVIGEDTAVQLCVKTVLSKIYVHAVTVCILFNSIGLSVHNFLIYLIYIY</sequence>
<protein>
    <submittedName>
        <fullName evidence="9">Uncharacterized protein</fullName>
    </submittedName>
</protein>
<dbReference type="EMBL" id="CCAG010017027">
    <property type="status" value="NOT_ANNOTATED_CDS"/>
    <property type="molecule type" value="Genomic_DNA"/>
</dbReference>
<feature type="transmembrane region" description="Helical" evidence="7">
    <location>
        <begin position="240"/>
        <end position="267"/>
    </location>
</feature>
<organism evidence="9 10">
    <name type="scientific">Glossina morsitans morsitans</name>
    <name type="common">Savannah tsetse fly</name>
    <dbReference type="NCBI Taxonomy" id="37546"/>
    <lineage>
        <taxon>Eukaryota</taxon>
        <taxon>Metazoa</taxon>
        <taxon>Ecdysozoa</taxon>
        <taxon>Arthropoda</taxon>
        <taxon>Hexapoda</taxon>
        <taxon>Insecta</taxon>
        <taxon>Pterygota</taxon>
        <taxon>Neoptera</taxon>
        <taxon>Endopterygota</taxon>
        <taxon>Diptera</taxon>
        <taxon>Brachycera</taxon>
        <taxon>Muscomorpha</taxon>
        <taxon>Hippoboscoidea</taxon>
        <taxon>Glossinidae</taxon>
        <taxon>Glossina</taxon>
    </lineage>
</organism>
<comment type="similarity">
    <text evidence="2">Belongs to the SLC29A/ENT transporter (TC 2.A.57) family.</text>
</comment>
<dbReference type="AlphaFoldDB" id="A0A1B0FQA4"/>
<dbReference type="PhylomeDB" id="A0A1B0FQA4"/>
<keyword evidence="8" id="KW-0732">Signal</keyword>
<dbReference type="InterPro" id="IPR002259">
    <property type="entry name" value="Eqnu_transpt"/>
</dbReference>
<keyword evidence="5 7" id="KW-1133">Transmembrane helix</keyword>
<evidence type="ECO:0000256" key="2">
    <source>
        <dbReference type="ARBA" id="ARBA00007965"/>
    </source>
</evidence>
<evidence type="ECO:0000256" key="1">
    <source>
        <dbReference type="ARBA" id="ARBA00004141"/>
    </source>
</evidence>
<dbReference type="GO" id="GO:0005337">
    <property type="term" value="F:nucleoside transmembrane transporter activity"/>
    <property type="evidence" value="ECO:0007669"/>
    <property type="project" value="InterPro"/>
</dbReference>
<reference evidence="9" key="1">
    <citation type="submission" date="2020-05" db="UniProtKB">
        <authorList>
            <consortium name="EnsemblMetazoa"/>
        </authorList>
    </citation>
    <scope>IDENTIFICATION</scope>
    <source>
        <strain evidence="9">Yale</strain>
    </source>
</reference>
<dbReference type="Pfam" id="PF01733">
    <property type="entry name" value="Nucleoside_tran"/>
    <property type="match status" value="1"/>
</dbReference>
<feature type="chain" id="PRO_5008407828" evidence="8">
    <location>
        <begin position="22"/>
        <end position="269"/>
    </location>
</feature>
<evidence type="ECO:0000256" key="5">
    <source>
        <dbReference type="ARBA" id="ARBA00022989"/>
    </source>
</evidence>
<keyword evidence="10" id="KW-1185">Reference proteome</keyword>
<keyword evidence="6 7" id="KW-0472">Membrane</keyword>
<dbReference type="PANTHER" id="PTHR10332:SF88">
    <property type="entry name" value="EQUILIBRATIVE NUCLEOSIDE TRANSPORTER 1, ISOFORM A"/>
    <property type="match status" value="1"/>
</dbReference>
<feature type="transmembrane region" description="Helical" evidence="7">
    <location>
        <begin position="151"/>
        <end position="170"/>
    </location>
</feature>
<evidence type="ECO:0000256" key="7">
    <source>
        <dbReference type="SAM" id="Phobius"/>
    </source>
</evidence>
<accession>A0A1B0FQA4</accession>
<proteinExistence type="inferred from homology"/>
<dbReference type="GO" id="GO:0005886">
    <property type="term" value="C:plasma membrane"/>
    <property type="evidence" value="ECO:0007669"/>
    <property type="project" value="TreeGrafter"/>
</dbReference>
<evidence type="ECO:0000256" key="8">
    <source>
        <dbReference type="SAM" id="SignalP"/>
    </source>
</evidence>
<evidence type="ECO:0000256" key="6">
    <source>
        <dbReference type="ARBA" id="ARBA00023136"/>
    </source>
</evidence>
<evidence type="ECO:0000256" key="3">
    <source>
        <dbReference type="ARBA" id="ARBA00022448"/>
    </source>
</evidence>
<dbReference type="EnsemblMetazoa" id="GMOY006104-RA">
    <property type="protein sequence ID" value="GMOY006104-PA"/>
    <property type="gene ID" value="GMOY006104"/>
</dbReference>
<evidence type="ECO:0000313" key="9">
    <source>
        <dbReference type="EnsemblMetazoa" id="GMOY006104-PA"/>
    </source>
</evidence>
<keyword evidence="3" id="KW-0813">Transport</keyword>
<dbReference type="VEuPathDB" id="VectorBase:GMOY006104"/>
<dbReference type="PANTHER" id="PTHR10332">
    <property type="entry name" value="EQUILIBRATIVE NUCLEOSIDE TRANSPORTER"/>
    <property type="match status" value="1"/>
</dbReference>
<evidence type="ECO:0000256" key="4">
    <source>
        <dbReference type="ARBA" id="ARBA00022692"/>
    </source>
</evidence>
<feature type="transmembrane region" description="Helical" evidence="7">
    <location>
        <begin position="109"/>
        <end position="139"/>
    </location>
</feature>
<keyword evidence="4 7" id="KW-0812">Transmembrane</keyword>
<name>A0A1B0FQA4_GLOMM</name>
<feature type="signal peptide" evidence="8">
    <location>
        <begin position="1"/>
        <end position="21"/>
    </location>
</feature>
<evidence type="ECO:0000313" key="10">
    <source>
        <dbReference type="Proteomes" id="UP000092444"/>
    </source>
</evidence>
<comment type="subcellular location">
    <subcellularLocation>
        <location evidence="1">Membrane</location>
        <topology evidence="1">Multi-pass membrane protein</topology>
    </subcellularLocation>
</comment>
<feature type="transmembrane region" description="Helical" evidence="7">
    <location>
        <begin position="176"/>
        <end position="197"/>
    </location>
</feature>